<dbReference type="EMBL" id="KN042430">
    <property type="protein sequence ID" value="KFH62745.1"/>
    <property type="molecule type" value="Genomic_DNA"/>
</dbReference>
<dbReference type="Proteomes" id="UP000243308">
    <property type="component" value="Unassembled WGS sequence"/>
</dbReference>
<dbReference type="OrthoDB" id="2350533at2759"/>
<name>A0A086TLB8_9FUNG</name>
<protein>
    <submittedName>
        <fullName evidence="2">Uncharacterized protein</fullName>
    </submittedName>
</protein>
<dbReference type="InterPro" id="IPR032675">
    <property type="entry name" value="LRR_dom_sf"/>
</dbReference>
<evidence type="ECO:0000313" key="2">
    <source>
        <dbReference type="EMBL" id="KFH62745.1"/>
    </source>
</evidence>
<dbReference type="Gene3D" id="3.80.10.10">
    <property type="entry name" value="Ribonuclease Inhibitor"/>
    <property type="match status" value="1"/>
</dbReference>
<accession>A0A086TLB8</accession>
<evidence type="ECO:0000256" key="1">
    <source>
        <dbReference type="SAM" id="MobiDB-lite"/>
    </source>
</evidence>
<reference evidence="2 3" key="1">
    <citation type="submission" date="2011-02" db="EMBL/GenBank/DDBJ databases">
        <title>The Genome Sequence of Mortierella verticillata NRRL 6337.</title>
        <authorList>
            <consortium name="The Broad Institute Genome Sequencing Platform"/>
            <person name="Russ C."/>
            <person name="Cuomo C."/>
            <person name="Burger G."/>
            <person name="Gray M.W."/>
            <person name="Holland P.W.H."/>
            <person name="King N."/>
            <person name="Lang F.B.F."/>
            <person name="Roger A.J."/>
            <person name="Ruiz-Trillo I."/>
            <person name="Young S.K."/>
            <person name="Zeng Q."/>
            <person name="Gargeya S."/>
            <person name="Alvarado L."/>
            <person name="Berlin A."/>
            <person name="Chapman S.B."/>
            <person name="Chen Z."/>
            <person name="Freedman E."/>
            <person name="Gellesch M."/>
            <person name="Goldberg J."/>
            <person name="Griggs A."/>
            <person name="Gujja S."/>
            <person name="Heilman E."/>
            <person name="Heiman D."/>
            <person name="Howarth C."/>
            <person name="Mehta T."/>
            <person name="Neiman D."/>
            <person name="Pearson M."/>
            <person name="Roberts A."/>
            <person name="Saif S."/>
            <person name="Shea T."/>
            <person name="Shenoy N."/>
            <person name="Sisk P."/>
            <person name="Stolte C."/>
            <person name="Sykes S."/>
            <person name="White J."/>
            <person name="Yandava C."/>
            <person name="Haas B."/>
            <person name="Nusbaum C."/>
            <person name="Birren B."/>
        </authorList>
    </citation>
    <scope>NUCLEOTIDE SEQUENCE [LARGE SCALE GENOMIC DNA]</scope>
    <source>
        <strain evidence="2 3">NRRL 6337</strain>
    </source>
</reference>
<keyword evidence="3" id="KW-1185">Reference proteome</keyword>
<sequence length="570" mass="65061">MSFKDQQPQKQPILLVECWQRALSYLQFVHTPTLCSLLRVNKMFYGLAAPLLYSSPFVLVKGNAVKWNEEERTERLVMLLRLFLAELDPTLQAELPPWTTEEDDDDLQEGWINDDTTTSTDKKDDRRHLMSTMVRKYFFHYRWHDHSFLVAKVIPTVFGVTEKRDCHNILHTLDRLFLCHNSGSVLSMCVSVKRSTAQLESLLPTLSCLRRIEVHNIEDISESALDKLVDWIHAHDQRFGTLRELQIGGLTEYDEYDLSRDTFMLKLARAIKHLTVLDTKSWTEAWSMVDQLPVEQLERLALEYGGNKATIQGGDFLLRCKRLKILDLFVPTPSIFRTVAECVSPTMGSSPRVFSSPFLSSGPSVPALERLYLSGSLANLKQSVEDAATAFAGTLKILKVTSVSRSRTTLAPSIRWEGVHMPYLTELQLQHDIARELPFSVLARVAPNLTILKLLVNGIESCGQDNNPVEGILALTKLQVLQLLGAWPLTRSFIRGLRTSVQGLKILDIERCLGIELDETMQELSRMEYLWRVGWDLEDISEEVERVVELWKVKAPQIEVGSIGWDEYYV</sequence>
<organism evidence="2 3">
    <name type="scientific">Podila verticillata NRRL 6337</name>
    <dbReference type="NCBI Taxonomy" id="1069443"/>
    <lineage>
        <taxon>Eukaryota</taxon>
        <taxon>Fungi</taxon>
        <taxon>Fungi incertae sedis</taxon>
        <taxon>Mucoromycota</taxon>
        <taxon>Mortierellomycotina</taxon>
        <taxon>Mortierellomycetes</taxon>
        <taxon>Mortierellales</taxon>
        <taxon>Mortierellaceae</taxon>
        <taxon>Podila</taxon>
    </lineage>
</organism>
<dbReference type="SUPFAM" id="SSF52047">
    <property type="entry name" value="RNI-like"/>
    <property type="match status" value="1"/>
</dbReference>
<dbReference type="AlphaFoldDB" id="A0A086TLB8"/>
<gene>
    <name evidence="2" type="ORF">MVEG_11272</name>
</gene>
<evidence type="ECO:0000313" key="3">
    <source>
        <dbReference type="Proteomes" id="UP000243308"/>
    </source>
</evidence>
<feature type="region of interest" description="Disordered" evidence="1">
    <location>
        <begin position="95"/>
        <end position="123"/>
    </location>
</feature>
<proteinExistence type="predicted"/>